<dbReference type="RefSeq" id="WP_069854469.1">
    <property type="nucleotide sequence ID" value="NZ_JARGCG010000010.1"/>
</dbReference>
<dbReference type="InterPro" id="IPR029068">
    <property type="entry name" value="Glyas_Bleomycin-R_OHBP_Dase"/>
</dbReference>
<sequence length="145" mass="16569">MKVFGLAHIAIMAENYEETISFYTNLLQFKKAHHWSLEEYHIKEACMLRSLDGQTYIEVFDKYASVPREGNKLKKQNENIHGHVLHFALTVDSIKEVVAHLKHNNVKILNAYESLSLGQPVVEVVNAIIEGPNGEIIELLEPVKF</sequence>
<dbReference type="SUPFAM" id="SSF54593">
    <property type="entry name" value="Glyoxalase/Bleomycin resistance protein/Dihydroxybiphenyl dioxygenase"/>
    <property type="match status" value="1"/>
</dbReference>
<gene>
    <name evidence="3" type="ORF">ASS94_04030</name>
    <name evidence="2" type="ORF">P1A27_14235</name>
</gene>
<evidence type="ECO:0000313" key="2">
    <source>
        <dbReference type="EMBL" id="MDK9867086.1"/>
    </source>
</evidence>
<reference evidence="3" key="2">
    <citation type="submission" date="2015-11" db="EMBL/GenBank/DDBJ databases">
        <authorList>
            <person name="Wolfe B.E."/>
        </authorList>
    </citation>
    <scope>NUCLEOTIDE SEQUENCE</scope>
    <source>
        <strain evidence="3">738_7</strain>
    </source>
</reference>
<comment type="caution">
    <text evidence="3">The sequence shown here is derived from an EMBL/GenBank/DDBJ whole genome shotgun (WGS) entry which is preliminary data.</text>
</comment>
<dbReference type="InterPro" id="IPR037523">
    <property type="entry name" value="VOC_core"/>
</dbReference>
<dbReference type="Pfam" id="PF00903">
    <property type="entry name" value="Glyoxalase"/>
    <property type="match status" value="1"/>
</dbReference>
<dbReference type="AlphaFoldDB" id="A0AAP7IE65"/>
<reference evidence="4" key="1">
    <citation type="submission" date="2015-11" db="EMBL/GenBank/DDBJ databases">
        <title>Genomic diversity of Staphylococcus saprophyticus strains from urinary tract infections, animal surfaces, and fermented foods.</title>
        <authorList>
            <person name="Wolfe B.E."/>
        </authorList>
    </citation>
    <scope>NUCLEOTIDE SEQUENCE [LARGE SCALE GENOMIC DNA]</scope>
    <source>
        <strain evidence="4">738_7</strain>
    </source>
</reference>
<organism evidence="3 4">
    <name type="scientific">Staphylococcus equorum</name>
    <dbReference type="NCBI Taxonomy" id="246432"/>
    <lineage>
        <taxon>Bacteria</taxon>
        <taxon>Bacillati</taxon>
        <taxon>Bacillota</taxon>
        <taxon>Bacilli</taxon>
        <taxon>Bacillales</taxon>
        <taxon>Staphylococcaceae</taxon>
        <taxon>Staphylococcus</taxon>
    </lineage>
</organism>
<evidence type="ECO:0000313" key="4">
    <source>
        <dbReference type="Proteomes" id="UP000095464"/>
    </source>
</evidence>
<reference evidence="2" key="3">
    <citation type="journal article" date="2023" name="Int. J. Mol. Sci.">
        <title>Antibiotic Resistance/Susceptibility Profiles of Staphylococcus equorum Strains from Cheese, and Genome Analysis for Antibiotic Resistance Genes.</title>
        <authorList>
            <person name="Vazquez L."/>
            <person name="Srednik M.E."/>
            <person name="Rodriguez J."/>
            <person name="Florez A.B."/>
            <person name="Mayo B."/>
        </authorList>
    </citation>
    <scope>NUCLEOTIDE SEQUENCE</scope>
    <source>
        <strain evidence="2">5A3I</strain>
    </source>
</reference>
<evidence type="ECO:0000259" key="1">
    <source>
        <dbReference type="PROSITE" id="PS51819"/>
    </source>
</evidence>
<evidence type="ECO:0000313" key="3">
    <source>
        <dbReference type="EMBL" id="OEK58314.1"/>
    </source>
</evidence>
<dbReference type="EMBL" id="JARGCK010000022">
    <property type="protein sequence ID" value="MDK9867086.1"/>
    <property type="molecule type" value="Genomic_DNA"/>
</dbReference>
<proteinExistence type="predicted"/>
<name>A0AAP7IE65_9STAP</name>
<dbReference type="Proteomes" id="UP001174037">
    <property type="component" value="Unassembled WGS sequence"/>
</dbReference>
<dbReference type="Proteomes" id="UP000095464">
    <property type="component" value="Unassembled WGS sequence"/>
</dbReference>
<feature type="domain" description="VOC" evidence="1">
    <location>
        <begin position="5"/>
        <end position="142"/>
    </location>
</feature>
<protein>
    <submittedName>
        <fullName evidence="2">VOC family protein</fullName>
    </submittedName>
</protein>
<dbReference type="EMBL" id="LNPX01000014">
    <property type="protein sequence ID" value="OEK58314.1"/>
    <property type="molecule type" value="Genomic_DNA"/>
</dbReference>
<dbReference type="PROSITE" id="PS51819">
    <property type="entry name" value="VOC"/>
    <property type="match status" value="1"/>
</dbReference>
<reference evidence="2" key="4">
    <citation type="submission" date="2023-03" db="EMBL/GenBank/DDBJ databases">
        <authorList>
            <person name="Vazquez L."/>
            <person name="Rodriguez J."/>
            <person name="Mayo B."/>
            <person name="Florez A.B."/>
        </authorList>
    </citation>
    <scope>NUCLEOTIDE SEQUENCE</scope>
    <source>
        <strain evidence="2">5A3I</strain>
    </source>
</reference>
<dbReference type="Gene3D" id="3.10.180.10">
    <property type="entry name" value="2,3-Dihydroxybiphenyl 1,2-Dioxygenase, domain 1"/>
    <property type="match status" value="1"/>
</dbReference>
<accession>A0AAP7IE65</accession>
<dbReference type="InterPro" id="IPR004360">
    <property type="entry name" value="Glyas_Fos-R_dOase_dom"/>
</dbReference>